<evidence type="ECO:0000256" key="11">
    <source>
        <dbReference type="ARBA" id="ARBA00023242"/>
    </source>
</evidence>
<dbReference type="EMBL" id="JAULSV010000001">
    <property type="protein sequence ID" value="KAK0656134.1"/>
    <property type="molecule type" value="Genomic_DNA"/>
</dbReference>
<feature type="region of interest" description="Disordered" evidence="14">
    <location>
        <begin position="433"/>
        <end position="523"/>
    </location>
</feature>
<dbReference type="SUPFAM" id="SSF57667">
    <property type="entry name" value="beta-beta-alpha zinc fingers"/>
    <property type="match status" value="1"/>
</dbReference>
<keyword evidence="7" id="KW-0862">Zinc</keyword>
<dbReference type="Gene3D" id="3.30.160.60">
    <property type="entry name" value="Classic Zinc Finger"/>
    <property type="match status" value="2"/>
</dbReference>
<keyword evidence="6 13" id="KW-0863">Zinc-finger</keyword>
<dbReference type="GO" id="GO:0000785">
    <property type="term" value="C:chromatin"/>
    <property type="evidence" value="ECO:0007669"/>
    <property type="project" value="TreeGrafter"/>
</dbReference>
<dbReference type="AlphaFoldDB" id="A0AA40D0U3"/>
<keyword evidence="17" id="KW-1185">Reference proteome</keyword>
<keyword evidence="4" id="KW-0479">Metal-binding</keyword>
<dbReference type="InterPro" id="IPR013087">
    <property type="entry name" value="Znf_C2H2_type"/>
</dbReference>
<feature type="domain" description="C2H2-type" evidence="15">
    <location>
        <begin position="558"/>
        <end position="580"/>
    </location>
</feature>
<evidence type="ECO:0000256" key="10">
    <source>
        <dbReference type="ARBA" id="ARBA00023163"/>
    </source>
</evidence>
<comment type="caution">
    <text evidence="16">The sequence shown here is derived from an EMBL/GenBank/DDBJ whole genome shotgun (WGS) entry which is preliminary data.</text>
</comment>
<feature type="region of interest" description="Disordered" evidence="14">
    <location>
        <begin position="90"/>
        <end position="116"/>
    </location>
</feature>
<feature type="region of interest" description="Disordered" evidence="14">
    <location>
        <begin position="636"/>
        <end position="658"/>
    </location>
</feature>
<evidence type="ECO:0000256" key="14">
    <source>
        <dbReference type="SAM" id="MobiDB-lite"/>
    </source>
</evidence>
<dbReference type="GO" id="GO:0005737">
    <property type="term" value="C:cytoplasm"/>
    <property type="evidence" value="ECO:0007669"/>
    <property type="project" value="UniProtKB-SubCell"/>
</dbReference>
<evidence type="ECO:0000256" key="5">
    <source>
        <dbReference type="ARBA" id="ARBA00022737"/>
    </source>
</evidence>
<organism evidence="16 17">
    <name type="scientific">Cercophora newfieldiana</name>
    <dbReference type="NCBI Taxonomy" id="92897"/>
    <lineage>
        <taxon>Eukaryota</taxon>
        <taxon>Fungi</taxon>
        <taxon>Dikarya</taxon>
        <taxon>Ascomycota</taxon>
        <taxon>Pezizomycotina</taxon>
        <taxon>Sordariomycetes</taxon>
        <taxon>Sordariomycetidae</taxon>
        <taxon>Sordariales</taxon>
        <taxon>Lasiosphaeriaceae</taxon>
        <taxon>Cercophora</taxon>
    </lineage>
</organism>
<dbReference type="FunFam" id="3.30.160.60:FF:000141">
    <property type="entry name" value="C2H2 zinc finger protein"/>
    <property type="match status" value="1"/>
</dbReference>
<dbReference type="SMART" id="SM00355">
    <property type="entry name" value="ZnF_C2H2"/>
    <property type="match status" value="2"/>
</dbReference>
<reference evidence="16" key="1">
    <citation type="submission" date="2023-06" db="EMBL/GenBank/DDBJ databases">
        <title>Genome-scale phylogeny and comparative genomics of the fungal order Sordariales.</title>
        <authorList>
            <consortium name="Lawrence Berkeley National Laboratory"/>
            <person name="Hensen N."/>
            <person name="Bonometti L."/>
            <person name="Westerberg I."/>
            <person name="Brannstrom I.O."/>
            <person name="Guillou S."/>
            <person name="Cros-Aarteil S."/>
            <person name="Calhoun S."/>
            <person name="Haridas S."/>
            <person name="Kuo A."/>
            <person name="Mondo S."/>
            <person name="Pangilinan J."/>
            <person name="Riley R."/>
            <person name="Labutti K."/>
            <person name="Andreopoulos B."/>
            <person name="Lipzen A."/>
            <person name="Chen C."/>
            <person name="Yanf M."/>
            <person name="Daum C."/>
            <person name="Ng V."/>
            <person name="Clum A."/>
            <person name="Steindorff A."/>
            <person name="Ohm R."/>
            <person name="Martin F."/>
            <person name="Silar P."/>
            <person name="Natvig D."/>
            <person name="Lalanne C."/>
            <person name="Gautier V."/>
            <person name="Ament-Velasquez S.L."/>
            <person name="Kruys A."/>
            <person name="Hutchinson M.I."/>
            <person name="Powell A.J."/>
            <person name="Barry K."/>
            <person name="Miller A.N."/>
            <person name="Grigoriev I.V."/>
            <person name="Debuchy R."/>
            <person name="Gladieux P."/>
            <person name="Thoren M.H."/>
            <person name="Johannesson H."/>
        </authorList>
    </citation>
    <scope>NUCLEOTIDE SEQUENCE</scope>
    <source>
        <strain evidence="16">SMH2532-1</strain>
    </source>
</reference>
<dbReference type="PROSITE" id="PS50157">
    <property type="entry name" value="ZINC_FINGER_C2H2_2"/>
    <property type="match status" value="2"/>
</dbReference>
<sequence length="658" mass="71186">MSINPTEVTFAHPQPYHLRLGHLHNSLCARKITSNHWTCTLRNAYGRLAGERKQPVSTDQKEQASSNIVRMETMMAPHGMAPAFLYYNPDPNPQNRQQGHFVPHPHPHPQPHPHAALQQHHMTVFPVVPTLPSTPMYSRPNSSGSQIQMHPKMFAGLPSTLTPLASPQPVTHKPTMVLDTDVSEADSMYYPSTPPLSSSGSVISSPGSYDMLQTPLNPMFSGLDGVEGKEVCTVDSLPESFPTLDWSSCASPPMTPVYLPSQTPAPSRLGSLSCNNTELLSTTASCASVSPSPVPFARTLSSSSNTSFCDPRNLTVGTVNSTLAPEFSALPTLSAGDDQDHKFVQASVPAPAALSPSASFEFGASLHPSLPFTELDDLESENDFVNCLVNLGEQTAIQIGRSRASSDAESLGHSSFSCEDFEDLERDSFAAACFPSPADSSEDVDSRQSKRQKMDSAEPVMNSATESQSGSTQQQSTPPAENQSNEASQANNGSESNSNSDNAPHTPVPAPTNRRGRKQSLTEDPSKTFVCELCNRRFRRQEHLKRHYRSLHTQDKPFECHECGKKFSRSDNLAQHSRTHGSGAIVMNLIDDPDAMAAAGYPGAYHHMMGGHHMGGAEDYHTLGKVLFQVAAEIPGSASELSSDEGSDGGNKKRKRSE</sequence>
<evidence type="ECO:0000259" key="15">
    <source>
        <dbReference type="PROSITE" id="PS50157"/>
    </source>
</evidence>
<proteinExistence type="predicted"/>
<comment type="subcellular location">
    <subcellularLocation>
        <location evidence="2">Cytoplasm</location>
    </subcellularLocation>
    <subcellularLocation>
        <location evidence="1">Nucleus</location>
    </subcellularLocation>
</comment>
<dbReference type="FunFam" id="3.30.160.60:FF:000243">
    <property type="entry name" value="Probable transcription factor steA"/>
    <property type="match status" value="1"/>
</dbReference>
<gene>
    <name evidence="16" type="ORF">B0T16DRAFT_451742</name>
</gene>
<feature type="domain" description="C2H2-type" evidence="15">
    <location>
        <begin position="529"/>
        <end position="557"/>
    </location>
</feature>
<keyword evidence="9" id="KW-0843">Virulence</keyword>
<dbReference type="GO" id="GO:0000981">
    <property type="term" value="F:DNA-binding transcription factor activity, RNA polymerase II-specific"/>
    <property type="evidence" value="ECO:0007669"/>
    <property type="project" value="InterPro"/>
</dbReference>
<evidence type="ECO:0000256" key="7">
    <source>
        <dbReference type="ARBA" id="ARBA00022833"/>
    </source>
</evidence>
<keyword evidence="11" id="KW-0539">Nucleus</keyword>
<feature type="compositionally biased region" description="Low complexity" evidence="14">
    <location>
        <begin position="467"/>
        <end position="500"/>
    </location>
</feature>
<dbReference type="Pfam" id="PF00096">
    <property type="entry name" value="zf-C2H2"/>
    <property type="match status" value="2"/>
</dbReference>
<evidence type="ECO:0000256" key="9">
    <source>
        <dbReference type="ARBA" id="ARBA00023026"/>
    </source>
</evidence>
<keyword evidence="3" id="KW-0963">Cytoplasm</keyword>
<protein>
    <recommendedName>
        <fullName evidence="12">C2H2-type transcription factor MSN2</fullName>
    </recommendedName>
</protein>
<evidence type="ECO:0000313" key="16">
    <source>
        <dbReference type="EMBL" id="KAK0656134.1"/>
    </source>
</evidence>
<dbReference type="InterPro" id="IPR036236">
    <property type="entry name" value="Znf_C2H2_sf"/>
</dbReference>
<evidence type="ECO:0000256" key="13">
    <source>
        <dbReference type="PROSITE-ProRule" id="PRU00042"/>
    </source>
</evidence>
<dbReference type="GO" id="GO:0008270">
    <property type="term" value="F:zinc ion binding"/>
    <property type="evidence" value="ECO:0007669"/>
    <property type="project" value="UniProtKB-KW"/>
</dbReference>
<name>A0AA40D0U3_9PEZI</name>
<evidence type="ECO:0000256" key="2">
    <source>
        <dbReference type="ARBA" id="ARBA00004496"/>
    </source>
</evidence>
<evidence type="ECO:0000256" key="12">
    <source>
        <dbReference type="ARBA" id="ARBA00093629"/>
    </source>
</evidence>
<feature type="compositionally biased region" description="Basic and acidic residues" evidence="14">
    <location>
        <begin position="444"/>
        <end position="456"/>
    </location>
</feature>
<dbReference type="PANTHER" id="PTHR40626:SF11">
    <property type="entry name" value="ZINC FINGER PROTEIN YPR022C"/>
    <property type="match status" value="1"/>
</dbReference>
<evidence type="ECO:0000256" key="8">
    <source>
        <dbReference type="ARBA" id="ARBA00023015"/>
    </source>
</evidence>
<dbReference type="GO" id="GO:0000978">
    <property type="term" value="F:RNA polymerase II cis-regulatory region sequence-specific DNA binding"/>
    <property type="evidence" value="ECO:0007669"/>
    <property type="project" value="InterPro"/>
</dbReference>
<dbReference type="PROSITE" id="PS00028">
    <property type="entry name" value="ZINC_FINGER_C2H2_1"/>
    <property type="match status" value="2"/>
</dbReference>
<evidence type="ECO:0000256" key="4">
    <source>
        <dbReference type="ARBA" id="ARBA00022723"/>
    </source>
</evidence>
<dbReference type="Proteomes" id="UP001174936">
    <property type="component" value="Unassembled WGS sequence"/>
</dbReference>
<evidence type="ECO:0000256" key="3">
    <source>
        <dbReference type="ARBA" id="ARBA00022490"/>
    </source>
</evidence>
<keyword evidence="5" id="KW-0677">Repeat</keyword>
<dbReference type="InterPro" id="IPR051059">
    <property type="entry name" value="VerF-like"/>
</dbReference>
<accession>A0AA40D0U3</accession>
<dbReference type="PANTHER" id="PTHR40626">
    <property type="entry name" value="MIP31509P"/>
    <property type="match status" value="1"/>
</dbReference>
<evidence type="ECO:0000256" key="6">
    <source>
        <dbReference type="ARBA" id="ARBA00022771"/>
    </source>
</evidence>
<keyword evidence="8" id="KW-0805">Transcription regulation</keyword>
<keyword evidence="10" id="KW-0804">Transcription</keyword>
<evidence type="ECO:0000313" key="17">
    <source>
        <dbReference type="Proteomes" id="UP001174936"/>
    </source>
</evidence>
<dbReference type="GO" id="GO:0005634">
    <property type="term" value="C:nucleus"/>
    <property type="evidence" value="ECO:0007669"/>
    <property type="project" value="UniProtKB-SubCell"/>
</dbReference>
<evidence type="ECO:0000256" key="1">
    <source>
        <dbReference type="ARBA" id="ARBA00004123"/>
    </source>
</evidence>